<protein>
    <submittedName>
        <fullName evidence="2">Uncharacterized protein</fullName>
    </submittedName>
</protein>
<name>A0A9P4JG73_9PLEO</name>
<evidence type="ECO:0000313" key="2">
    <source>
        <dbReference type="EMBL" id="KAF2198811.1"/>
    </source>
</evidence>
<comment type="caution">
    <text evidence="2">The sequence shown here is derived from an EMBL/GenBank/DDBJ whole genome shotgun (WGS) entry which is preliminary data.</text>
</comment>
<reference evidence="2" key="1">
    <citation type="journal article" date="2020" name="Stud. Mycol.">
        <title>101 Dothideomycetes genomes: a test case for predicting lifestyles and emergence of pathogens.</title>
        <authorList>
            <person name="Haridas S."/>
            <person name="Albert R."/>
            <person name="Binder M."/>
            <person name="Bloem J."/>
            <person name="Labutti K."/>
            <person name="Salamov A."/>
            <person name="Andreopoulos B."/>
            <person name="Baker S."/>
            <person name="Barry K."/>
            <person name="Bills G."/>
            <person name="Bluhm B."/>
            <person name="Cannon C."/>
            <person name="Castanera R."/>
            <person name="Culley D."/>
            <person name="Daum C."/>
            <person name="Ezra D."/>
            <person name="Gonzalez J."/>
            <person name="Henrissat B."/>
            <person name="Kuo A."/>
            <person name="Liang C."/>
            <person name="Lipzen A."/>
            <person name="Lutzoni F."/>
            <person name="Magnuson J."/>
            <person name="Mondo S."/>
            <person name="Nolan M."/>
            <person name="Ohm R."/>
            <person name="Pangilinan J."/>
            <person name="Park H.-J."/>
            <person name="Ramirez L."/>
            <person name="Alfaro M."/>
            <person name="Sun H."/>
            <person name="Tritt A."/>
            <person name="Yoshinaga Y."/>
            <person name="Zwiers L.-H."/>
            <person name="Turgeon B."/>
            <person name="Goodwin S."/>
            <person name="Spatafora J."/>
            <person name="Crous P."/>
            <person name="Grigoriev I."/>
        </authorList>
    </citation>
    <scope>NUCLEOTIDE SEQUENCE</scope>
    <source>
        <strain evidence="2">ATCC 74209</strain>
    </source>
</reference>
<proteinExistence type="predicted"/>
<accession>A0A9P4JG73</accession>
<dbReference type="Proteomes" id="UP000799536">
    <property type="component" value="Unassembled WGS sequence"/>
</dbReference>
<organism evidence="2 3">
    <name type="scientific">Delitschia confertaspora ATCC 74209</name>
    <dbReference type="NCBI Taxonomy" id="1513339"/>
    <lineage>
        <taxon>Eukaryota</taxon>
        <taxon>Fungi</taxon>
        <taxon>Dikarya</taxon>
        <taxon>Ascomycota</taxon>
        <taxon>Pezizomycotina</taxon>
        <taxon>Dothideomycetes</taxon>
        <taxon>Pleosporomycetidae</taxon>
        <taxon>Pleosporales</taxon>
        <taxon>Delitschiaceae</taxon>
        <taxon>Delitschia</taxon>
    </lineage>
</organism>
<evidence type="ECO:0000313" key="3">
    <source>
        <dbReference type="Proteomes" id="UP000799536"/>
    </source>
</evidence>
<keyword evidence="3" id="KW-1185">Reference proteome</keyword>
<dbReference type="OrthoDB" id="3798150at2759"/>
<dbReference type="EMBL" id="ML994116">
    <property type="protein sequence ID" value="KAF2198811.1"/>
    <property type="molecule type" value="Genomic_DNA"/>
</dbReference>
<sequence length="184" mass="20269">MMGAIQMMQNLEMGGGLGFPGADAPIPVGFEDLEPPPKFQEWKTSERNLSVPSIYISESDQDKPPEGLIELGPKIPVELPAEDDDRGLYSFLSPSSKPRNLKSFDNIRPLPNIEQEKEVFYGLPGCHSTSHSTPSLAMRHRPSLTRQSLVKHDSLPSSLPSVPQTTSLYDDLSEYVLNADFSGN</sequence>
<gene>
    <name evidence="2" type="ORF">GQ43DRAFT_465320</name>
</gene>
<dbReference type="AlphaFoldDB" id="A0A9P4JG73"/>
<feature type="region of interest" description="Disordered" evidence="1">
    <location>
        <begin position="22"/>
        <end position="45"/>
    </location>
</feature>
<evidence type="ECO:0000256" key="1">
    <source>
        <dbReference type="SAM" id="MobiDB-lite"/>
    </source>
</evidence>